<protein>
    <submittedName>
        <fullName evidence="1">Uncharacterized protein</fullName>
    </submittedName>
</protein>
<dbReference type="EMBL" id="HBIZ01055838">
    <property type="protein sequence ID" value="CAE0782875.1"/>
    <property type="molecule type" value="Transcribed_RNA"/>
</dbReference>
<proteinExistence type="predicted"/>
<dbReference type="AlphaFoldDB" id="A0A7S4C096"/>
<sequence length="137" mass="15376">MTLSRCKKAANGTALRLTRLLRAARSVERLLQLHGQNAAKFEPVHIWTSWMTLAELLRRQKGLRDINFVQLSSLRLDTQKRASTLNPVGVAITSHSLAKMGVGGEHPWSEENDECQTCVTASRQREVKPKLLRMTSA</sequence>
<organism evidence="1">
    <name type="scientific">Chrysotila carterae</name>
    <name type="common">Marine alga</name>
    <name type="synonym">Syracosphaera carterae</name>
    <dbReference type="NCBI Taxonomy" id="13221"/>
    <lineage>
        <taxon>Eukaryota</taxon>
        <taxon>Haptista</taxon>
        <taxon>Haptophyta</taxon>
        <taxon>Prymnesiophyceae</taxon>
        <taxon>Isochrysidales</taxon>
        <taxon>Isochrysidaceae</taxon>
        <taxon>Chrysotila</taxon>
    </lineage>
</organism>
<evidence type="ECO:0000313" key="1">
    <source>
        <dbReference type="EMBL" id="CAE0782875.1"/>
    </source>
</evidence>
<accession>A0A7S4C096</accession>
<name>A0A7S4C096_CHRCT</name>
<gene>
    <name evidence="1" type="ORF">PCAR00345_LOCUS35578</name>
</gene>
<reference evidence="1" key="1">
    <citation type="submission" date="2021-01" db="EMBL/GenBank/DDBJ databases">
        <authorList>
            <person name="Corre E."/>
            <person name="Pelletier E."/>
            <person name="Niang G."/>
            <person name="Scheremetjew M."/>
            <person name="Finn R."/>
            <person name="Kale V."/>
            <person name="Holt S."/>
            <person name="Cochrane G."/>
            <person name="Meng A."/>
            <person name="Brown T."/>
            <person name="Cohen L."/>
        </authorList>
    </citation>
    <scope>NUCLEOTIDE SEQUENCE</scope>
    <source>
        <strain evidence="1">CCMP645</strain>
    </source>
</reference>